<evidence type="ECO:0000313" key="3">
    <source>
        <dbReference type="Proteomes" id="UP000283269"/>
    </source>
</evidence>
<feature type="region of interest" description="Disordered" evidence="1">
    <location>
        <begin position="79"/>
        <end position="172"/>
    </location>
</feature>
<name>A0A409WQ05_PSICY</name>
<feature type="compositionally biased region" description="Basic residues" evidence="1">
    <location>
        <begin position="326"/>
        <end position="336"/>
    </location>
</feature>
<reference evidence="2 3" key="1">
    <citation type="journal article" date="2018" name="Evol. Lett.">
        <title>Horizontal gene cluster transfer increased hallucinogenic mushroom diversity.</title>
        <authorList>
            <person name="Reynolds H.T."/>
            <person name="Vijayakumar V."/>
            <person name="Gluck-Thaler E."/>
            <person name="Korotkin H.B."/>
            <person name="Matheny P.B."/>
            <person name="Slot J.C."/>
        </authorList>
    </citation>
    <scope>NUCLEOTIDE SEQUENCE [LARGE SCALE GENOMIC DNA]</scope>
    <source>
        <strain evidence="2 3">2631</strain>
    </source>
</reference>
<feature type="region of interest" description="Disordered" evidence="1">
    <location>
        <begin position="318"/>
        <end position="341"/>
    </location>
</feature>
<dbReference type="EMBL" id="NHYD01003320">
    <property type="protein sequence ID" value="PPQ80605.1"/>
    <property type="molecule type" value="Genomic_DNA"/>
</dbReference>
<accession>A0A409WQ05</accession>
<comment type="caution">
    <text evidence="2">The sequence shown here is derived from an EMBL/GenBank/DDBJ whole genome shotgun (WGS) entry which is preliminary data.</text>
</comment>
<organism evidence="2 3">
    <name type="scientific">Psilocybe cyanescens</name>
    <dbReference type="NCBI Taxonomy" id="93625"/>
    <lineage>
        <taxon>Eukaryota</taxon>
        <taxon>Fungi</taxon>
        <taxon>Dikarya</taxon>
        <taxon>Basidiomycota</taxon>
        <taxon>Agaricomycotina</taxon>
        <taxon>Agaricomycetes</taxon>
        <taxon>Agaricomycetidae</taxon>
        <taxon>Agaricales</taxon>
        <taxon>Agaricineae</taxon>
        <taxon>Strophariaceae</taxon>
        <taxon>Psilocybe</taxon>
    </lineage>
</organism>
<evidence type="ECO:0000256" key="1">
    <source>
        <dbReference type="SAM" id="MobiDB-lite"/>
    </source>
</evidence>
<dbReference type="InParanoid" id="A0A409WQ05"/>
<feature type="compositionally biased region" description="Low complexity" evidence="1">
    <location>
        <begin position="119"/>
        <end position="145"/>
    </location>
</feature>
<keyword evidence="3" id="KW-1185">Reference proteome</keyword>
<sequence length="537" mass="60760">MAILIFPLSTTQLLNPFSLRVPHILDHQHHPFRAGAIAYTPEGMPIYPPAVETQSVRHTRSMRTEIWVKENAIFTSRTVSSTSTSTSTMPFQPPSALTHPQRHPPFPNITPPRAHEQPQLHFHSQQLLQPQPQPQPQQQWVSQFPTASPFYSQSASRLAQGQGNYQNFDTNGNNLNREMSYAPHPYPFTGEIDIVVHGAVSGLVQSGRDSTTQDDHNGRDQVYADRNEEEHVENHFAPFLTWRQPRSNVDGTALYDTSGWGPAPPQGSSERPADIGNIPVGRDLELHYGASSNMFGGDMAVVDNYHMGLGHIEYRSTQKANATTGGRKRKAAKKGKSQTSRPLIASVANRRASVLSQNTEDDIVQYTADMGPIRWSCEFDFTKTDWQFHPFVITNRDMYFINLFKRVPPPSPYGTYSCKQNPESDSGAADFDFESDSMYDSDWIDQELSNWLDQELSQVQIQADLHSMIAPTPSTSSLREFEEMKTRMETYARSIRKILFTDYAMDRQAYEASMAILDKFAESYYHDPNERLYGSRG</sequence>
<feature type="compositionally biased region" description="Polar residues" evidence="1">
    <location>
        <begin position="149"/>
        <end position="172"/>
    </location>
</feature>
<feature type="compositionally biased region" description="Low complexity" evidence="1">
    <location>
        <begin position="79"/>
        <end position="88"/>
    </location>
</feature>
<dbReference type="AlphaFoldDB" id="A0A409WQ05"/>
<evidence type="ECO:0000313" key="2">
    <source>
        <dbReference type="EMBL" id="PPQ80605.1"/>
    </source>
</evidence>
<protein>
    <submittedName>
        <fullName evidence="2">Uncharacterized protein</fullName>
    </submittedName>
</protein>
<dbReference type="Proteomes" id="UP000283269">
    <property type="component" value="Unassembled WGS sequence"/>
</dbReference>
<gene>
    <name evidence="2" type="ORF">CVT25_001567</name>
</gene>
<proteinExistence type="predicted"/>